<dbReference type="AlphaFoldDB" id="A0AAV2REB4"/>
<sequence length="222" mass="23881">MNRLRQLGRFSVARKDNARHQAEPNSNGFEALLVSFVPCLPNHEAGMNAARPPMPQKGDEIMMGSSSSAGLGGDGLLCTAFPVSYWSSTAPSVGGGLLTSMWGGHKNMGSRGEGDRPFSCDICGKTFKLKHHLHEHGVVHSSEKPFQCPICPAAFKRAKQVKYHLRLHHNGNVQTKALPQPLYGHASLQHVTTPSIVAAAAAANDHSTNTFNSATQQHPSRS</sequence>
<feature type="domain" description="C2H2-type" evidence="10">
    <location>
        <begin position="118"/>
        <end position="145"/>
    </location>
</feature>
<keyword evidence="7" id="KW-0804">Transcription</keyword>
<keyword evidence="12" id="KW-1185">Reference proteome</keyword>
<evidence type="ECO:0000256" key="5">
    <source>
        <dbReference type="ARBA" id="ARBA00022833"/>
    </source>
</evidence>
<dbReference type="InterPro" id="IPR013087">
    <property type="entry name" value="Znf_C2H2_type"/>
</dbReference>
<keyword evidence="3" id="KW-0677">Repeat</keyword>
<evidence type="ECO:0000256" key="6">
    <source>
        <dbReference type="ARBA" id="ARBA00023015"/>
    </source>
</evidence>
<evidence type="ECO:0000313" key="11">
    <source>
        <dbReference type="EMBL" id="CAL4121741.1"/>
    </source>
</evidence>
<dbReference type="SUPFAM" id="SSF57667">
    <property type="entry name" value="beta-beta-alpha zinc fingers"/>
    <property type="match status" value="1"/>
</dbReference>
<dbReference type="EMBL" id="CAXKWB010019208">
    <property type="protein sequence ID" value="CAL4121741.1"/>
    <property type="molecule type" value="Genomic_DNA"/>
</dbReference>
<keyword evidence="5" id="KW-0862">Zinc</keyword>
<dbReference type="Gene3D" id="3.30.160.60">
    <property type="entry name" value="Classic Zinc Finger"/>
    <property type="match status" value="2"/>
</dbReference>
<reference evidence="11 12" key="1">
    <citation type="submission" date="2024-05" db="EMBL/GenBank/DDBJ databases">
        <authorList>
            <person name="Wallberg A."/>
        </authorList>
    </citation>
    <scope>NUCLEOTIDE SEQUENCE [LARGE SCALE GENOMIC DNA]</scope>
</reference>
<dbReference type="Pfam" id="PF13894">
    <property type="entry name" value="zf-C2H2_4"/>
    <property type="match status" value="1"/>
</dbReference>
<feature type="domain" description="C2H2-type" evidence="10">
    <location>
        <begin position="146"/>
        <end position="174"/>
    </location>
</feature>
<protein>
    <recommendedName>
        <fullName evidence="10">C2H2-type domain-containing protein</fullName>
    </recommendedName>
</protein>
<organism evidence="11 12">
    <name type="scientific">Meganyctiphanes norvegica</name>
    <name type="common">Northern krill</name>
    <name type="synonym">Thysanopoda norvegica</name>
    <dbReference type="NCBI Taxonomy" id="48144"/>
    <lineage>
        <taxon>Eukaryota</taxon>
        <taxon>Metazoa</taxon>
        <taxon>Ecdysozoa</taxon>
        <taxon>Arthropoda</taxon>
        <taxon>Crustacea</taxon>
        <taxon>Multicrustacea</taxon>
        <taxon>Malacostraca</taxon>
        <taxon>Eumalacostraca</taxon>
        <taxon>Eucarida</taxon>
        <taxon>Euphausiacea</taxon>
        <taxon>Euphausiidae</taxon>
        <taxon>Meganyctiphanes</taxon>
    </lineage>
</organism>
<gene>
    <name evidence="11" type="ORF">MNOR_LOCUS22603</name>
</gene>
<dbReference type="GO" id="GO:0008270">
    <property type="term" value="F:zinc ion binding"/>
    <property type="evidence" value="ECO:0007669"/>
    <property type="project" value="UniProtKB-KW"/>
</dbReference>
<evidence type="ECO:0000256" key="7">
    <source>
        <dbReference type="ARBA" id="ARBA00023163"/>
    </source>
</evidence>
<dbReference type="InterPro" id="IPR036236">
    <property type="entry name" value="Znf_C2H2_sf"/>
</dbReference>
<dbReference type="PANTHER" id="PTHR24394">
    <property type="entry name" value="ZINC FINGER PROTEIN"/>
    <property type="match status" value="1"/>
</dbReference>
<dbReference type="PANTHER" id="PTHR24394:SF48">
    <property type="entry name" value="ZINC FINGER PROTEIN 771"/>
    <property type="match status" value="1"/>
</dbReference>
<dbReference type="GO" id="GO:0005634">
    <property type="term" value="C:nucleus"/>
    <property type="evidence" value="ECO:0007669"/>
    <property type="project" value="UniProtKB-SubCell"/>
</dbReference>
<comment type="caution">
    <text evidence="11">The sequence shown here is derived from an EMBL/GenBank/DDBJ whole genome shotgun (WGS) entry which is preliminary data.</text>
</comment>
<dbReference type="Proteomes" id="UP001497623">
    <property type="component" value="Unassembled WGS sequence"/>
</dbReference>
<keyword evidence="2" id="KW-0479">Metal-binding</keyword>
<evidence type="ECO:0000256" key="3">
    <source>
        <dbReference type="ARBA" id="ARBA00022737"/>
    </source>
</evidence>
<dbReference type="SMART" id="SM00355">
    <property type="entry name" value="ZnF_C2H2"/>
    <property type="match status" value="2"/>
</dbReference>
<dbReference type="GO" id="GO:0003677">
    <property type="term" value="F:DNA binding"/>
    <property type="evidence" value="ECO:0007669"/>
    <property type="project" value="UniProtKB-KW"/>
</dbReference>
<evidence type="ECO:0000256" key="1">
    <source>
        <dbReference type="ARBA" id="ARBA00004123"/>
    </source>
</evidence>
<evidence type="ECO:0000259" key="10">
    <source>
        <dbReference type="PROSITE" id="PS50157"/>
    </source>
</evidence>
<dbReference type="FunFam" id="3.30.160.60:FF:000145">
    <property type="entry name" value="Zinc finger protein 574"/>
    <property type="match status" value="1"/>
</dbReference>
<evidence type="ECO:0000256" key="9">
    <source>
        <dbReference type="PROSITE-ProRule" id="PRU00042"/>
    </source>
</evidence>
<evidence type="ECO:0000256" key="4">
    <source>
        <dbReference type="ARBA" id="ARBA00022771"/>
    </source>
</evidence>
<comment type="subcellular location">
    <subcellularLocation>
        <location evidence="1">Nucleus</location>
    </subcellularLocation>
</comment>
<keyword evidence="6" id="KW-0805">Transcription regulation</keyword>
<dbReference type="GO" id="GO:0000981">
    <property type="term" value="F:DNA-binding transcription factor activity, RNA polymerase II-specific"/>
    <property type="evidence" value="ECO:0007669"/>
    <property type="project" value="TreeGrafter"/>
</dbReference>
<dbReference type="PROSITE" id="PS50157">
    <property type="entry name" value="ZINC_FINGER_C2H2_2"/>
    <property type="match status" value="2"/>
</dbReference>
<evidence type="ECO:0000256" key="2">
    <source>
        <dbReference type="ARBA" id="ARBA00022723"/>
    </source>
</evidence>
<name>A0AAV2REB4_MEGNR</name>
<keyword evidence="8" id="KW-0539">Nucleus</keyword>
<feature type="non-terminal residue" evidence="11">
    <location>
        <position position="222"/>
    </location>
</feature>
<accession>A0AAV2REB4</accession>
<dbReference type="Pfam" id="PF00096">
    <property type="entry name" value="zf-C2H2"/>
    <property type="match status" value="1"/>
</dbReference>
<keyword evidence="4 9" id="KW-0863">Zinc-finger</keyword>
<evidence type="ECO:0000313" key="12">
    <source>
        <dbReference type="Proteomes" id="UP001497623"/>
    </source>
</evidence>
<evidence type="ECO:0000256" key="8">
    <source>
        <dbReference type="ARBA" id="ARBA00023242"/>
    </source>
</evidence>
<proteinExistence type="predicted"/>
<dbReference type="PROSITE" id="PS00028">
    <property type="entry name" value="ZINC_FINGER_C2H2_1"/>
    <property type="match status" value="2"/>
</dbReference>